<feature type="transmembrane region" description="Helical" evidence="1">
    <location>
        <begin position="401"/>
        <end position="418"/>
    </location>
</feature>
<keyword evidence="4" id="KW-1185">Reference proteome</keyword>
<dbReference type="RefSeq" id="XP_002673543.1">
    <property type="nucleotide sequence ID" value="XM_002673497.1"/>
</dbReference>
<evidence type="ECO:0000313" key="4">
    <source>
        <dbReference type="Proteomes" id="UP000006671"/>
    </source>
</evidence>
<feature type="chain" id="PRO_5003038343" evidence="2">
    <location>
        <begin position="20"/>
        <end position="419"/>
    </location>
</feature>
<organism evidence="4">
    <name type="scientific">Naegleria gruberi</name>
    <name type="common">Amoeba</name>
    <dbReference type="NCBI Taxonomy" id="5762"/>
    <lineage>
        <taxon>Eukaryota</taxon>
        <taxon>Discoba</taxon>
        <taxon>Heterolobosea</taxon>
        <taxon>Tetramitia</taxon>
        <taxon>Eutetramitia</taxon>
        <taxon>Vahlkampfiidae</taxon>
        <taxon>Naegleria</taxon>
    </lineage>
</organism>
<reference evidence="3 4" key="1">
    <citation type="journal article" date="2010" name="Cell">
        <title>The genome of Naegleria gruberi illuminates early eukaryotic versatility.</title>
        <authorList>
            <person name="Fritz-Laylin L.K."/>
            <person name="Prochnik S.E."/>
            <person name="Ginger M.L."/>
            <person name="Dacks J.B."/>
            <person name="Carpenter M.L."/>
            <person name="Field M.C."/>
            <person name="Kuo A."/>
            <person name="Paredez A."/>
            <person name="Chapman J."/>
            <person name="Pham J."/>
            <person name="Shu S."/>
            <person name="Neupane R."/>
            <person name="Cipriano M."/>
            <person name="Mancuso J."/>
            <person name="Tu H."/>
            <person name="Salamov A."/>
            <person name="Lindquist E."/>
            <person name="Shapiro H."/>
            <person name="Lucas S."/>
            <person name="Grigoriev I.V."/>
            <person name="Cande W.Z."/>
            <person name="Fulton C."/>
            <person name="Rokhsar D.S."/>
            <person name="Dawson S.C."/>
        </authorList>
    </citation>
    <scope>NUCLEOTIDE SEQUENCE [LARGE SCALE GENOMIC DNA]</scope>
    <source>
        <strain evidence="3 4">NEG-M</strain>
    </source>
</reference>
<protein>
    <submittedName>
        <fullName evidence="3">Predicted protein</fullName>
    </submittedName>
</protein>
<name>D2VQZ5_NAEGR</name>
<dbReference type="KEGG" id="ngr:NAEGRDRAFT_71401"/>
<dbReference type="GeneID" id="8864600"/>
<keyword evidence="1" id="KW-1133">Transmembrane helix</keyword>
<evidence type="ECO:0000313" key="3">
    <source>
        <dbReference type="EMBL" id="EFC40799.1"/>
    </source>
</evidence>
<keyword evidence="1" id="KW-0812">Transmembrane</keyword>
<dbReference type="AlphaFoldDB" id="D2VQZ5"/>
<dbReference type="EMBL" id="GG738890">
    <property type="protein sequence ID" value="EFC40799.1"/>
    <property type="molecule type" value="Genomic_DNA"/>
</dbReference>
<evidence type="ECO:0000256" key="1">
    <source>
        <dbReference type="SAM" id="Phobius"/>
    </source>
</evidence>
<proteinExistence type="predicted"/>
<keyword evidence="1" id="KW-0472">Membrane</keyword>
<dbReference type="InParanoid" id="D2VQZ5"/>
<dbReference type="Proteomes" id="UP000006671">
    <property type="component" value="Unassembled WGS sequence"/>
</dbReference>
<gene>
    <name evidence="3" type="ORF">NAEGRDRAFT_71401</name>
</gene>
<sequence>MKLLTFAFLLLLVAQIIAANEFEISFQVPTNLLEKTSFHQVSNETFFSPTISQERDVQQCTCPACGCNGQACPKAADGWVVLSSMESCSISNQVPSISLVNIQSTSQTTGFVYYLVDEENKNKAMANQGFSFNGLKSYNSNFLTCTSNPTEGVRFPSKVPGKAYLIAQTRASTSLRFNIQMSCVRPKFTKFAIGAFPTNLAMKHVPYFFYGQEISFEVRLLDQFNELDTLQKGEISFEGGTFGDYQTYHDIVGGSTILKFTPTMSSGKPYSIKFSALTSADQDVPNIPLPSFSLSTFTIERGTITVQKDISENTPFKISFTLFNGQYEVTPGIDIKKLSFYSSSGTVLCEQPILALGSSSVQCTLKLNLGKSRYNEMILRYDNSDIATDTSYNVRSESDRYVVSVALLALLVLLNLLIC</sequence>
<dbReference type="VEuPathDB" id="AmoebaDB:NAEGRDRAFT_71401"/>
<accession>D2VQZ5</accession>
<keyword evidence="2" id="KW-0732">Signal</keyword>
<evidence type="ECO:0000256" key="2">
    <source>
        <dbReference type="SAM" id="SignalP"/>
    </source>
</evidence>
<feature type="signal peptide" evidence="2">
    <location>
        <begin position="1"/>
        <end position="19"/>
    </location>
</feature>